<evidence type="ECO:0000259" key="4">
    <source>
        <dbReference type="PROSITE" id="PS50127"/>
    </source>
</evidence>
<dbReference type="EMBL" id="JASJQH010008209">
    <property type="protein sequence ID" value="KAK9694362.1"/>
    <property type="molecule type" value="Genomic_DNA"/>
</dbReference>
<keyword evidence="3" id="KW-1133">Transmembrane helix</keyword>
<comment type="caution">
    <text evidence="5">The sequence shown here is derived from an EMBL/GenBank/DDBJ whole genome shotgun (WGS) entry which is preliminary data.</text>
</comment>
<dbReference type="InterPro" id="IPR000608">
    <property type="entry name" value="UBC"/>
</dbReference>
<feature type="compositionally biased region" description="Polar residues" evidence="2">
    <location>
        <begin position="261"/>
        <end position="275"/>
    </location>
</feature>
<keyword evidence="1" id="KW-0833">Ubl conjugation pathway</keyword>
<evidence type="ECO:0000313" key="6">
    <source>
        <dbReference type="Proteomes" id="UP001479436"/>
    </source>
</evidence>
<name>A0ABR2VQY7_9FUNG</name>
<dbReference type="InterPro" id="IPR016135">
    <property type="entry name" value="UBQ-conjugating_enzyme/RWD"/>
</dbReference>
<organism evidence="5 6">
    <name type="scientific">Basidiobolus ranarum</name>
    <dbReference type="NCBI Taxonomy" id="34480"/>
    <lineage>
        <taxon>Eukaryota</taxon>
        <taxon>Fungi</taxon>
        <taxon>Fungi incertae sedis</taxon>
        <taxon>Zoopagomycota</taxon>
        <taxon>Entomophthoromycotina</taxon>
        <taxon>Basidiobolomycetes</taxon>
        <taxon>Basidiobolales</taxon>
        <taxon>Basidiobolaceae</taxon>
        <taxon>Basidiobolus</taxon>
    </lineage>
</organism>
<evidence type="ECO:0000256" key="3">
    <source>
        <dbReference type="SAM" id="Phobius"/>
    </source>
</evidence>
<protein>
    <recommendedName>
        <fullName evidence="4">UBC core domain-containing protein</fullName>
    </recommendedName>
</protein>
<evidence type="ECO:0000313" key="5">
    <source>
        <dbReference type="EMBL" id="KAK9694362.1"/>
    </source>
</evidence>
<accession>A0ABR2VQY7</accession>
<dbReference type="InterPro" id="IPR050113">
    <property type="entry name" value="Ub_conjugating_enzyme"/>
</dbReference>
<keyword evidence="3" id="KW-0812">Transmembrane</keyword>
<dbReference type="Pfam" id="PF00179">
    <property type="entry name" value="UQ_con"/>
    <property type="match status" value="1"/>
</dbReference>
<sequence>MSTMSDTSDLASHYNRKSPAVKRIMRELAELEKEPSAEFVATPLESNIFEWHFTLRGPAGTPFEEGRYHGRLLLPFEYPFKPPNIMLLTPNGRFEINKKICLSITGYHPEFWQPVWGIRLALLALISFMPTHGEGAIGALDCSDADRKIVAKKSINWECNICGIKMRDVLQEKPEGGENSETQNNNDRKVKEELAKLSFSVQSADQLKQSDAASRQAKADIPPISRPNDATKEASNEAISSPSEDGVHPAPTPTVQPTVQLEEQSSQSVTGSPVNAQPAVPNNRWMLSKGALDVLIILCASILAGLIYRKIDRD</sequence>
<gene>
    <name evidence="5" type="ORF">K7432_013452</name>
</gene>
<feature type="region of interest" description="Disordered" evidence="2">
    <location>
        <begin position="208"/>
        <end position="280"/>
    </location>
</feature>
<dbReference type="Proteomes" id="UP001479436">
    <property type="component" value="Unassembled WGS sequence"/>
</dbReference>
<feature type="transmembrane region" description="Helical" evidence="3">
    <location>
        <begin position="290"/>
        <end position="308"/>
    </location>
</feature>
<keyword evidence="3" id="KW-0472">Membrane</keyword>
<reference evidence="5 6" key="1">
    <citation type="submission" date="2023-04" db="EMBL/GenBank/DDBJ databases">
        <title>Genome of Basidiobolus ranarum AG-B5.</title>
        <authorList>
            <person name="Stajich J.E."/>
            <person name="Carter-House D."/>
            <person name="Gryganskyi A."/>
        </authorList>
    </citation>
    <scope>NUCLEOTIDE SEQUENCE [LARGE SCALE GENOMIC DNA]</scope>
    <source>
        <strain evidence="5 6">AG-B5</strain>
    </source>
</reference>
<dbReference type="SMART" id="SM00212">
    <property type="entry name" value="UBCc"/>
    <property type="match status" value="1"/>
</dbReference>
<dbReference type="SUPFAM" id="SSF54495">
    <property type="entry name" value="UBC-like"/>
    <property type="match status" value="1"/>
</dbReference>
<evidence type="ECO:0000256" key="2">
    <source>
        <dbReference type="SAM" id="MobiDB-lite"/>
    </source>
</evidence>
<feature type="domain" description="UBC core" evidence="4">
    <location>
        <begin position="19"/>
        <end position="168"/>
    </location>
</feature>
<proteinExistence type="predicted"/>
<dbReference type="PROSITE" id="PS50127">
    <property type="entry name" value="UBC_2"/>
    <property type="match status" value="1"/>
</dbReference>
<evidence type="ECO:0000256" key="1">
    <source>
        <dbReference type="ARBA" id="ARBA00022786"/>
    </source>
</evidence>
<dbReference type="PANTHER" id="PTHR24067">
    <property type="entry name" value="UBIQUITIN-CONJUGATING ENZYME E2"/>
    <property type="match status" value="1"/>
</dbReference>
<keyword evidence="6" id="KW-1185">Reference proteome</keyword>
<dbReference type="CDD" id="cd23799">
    <property type="entry name" value="UBCc_UBE2J"/>
    <property type="match status" value="1"/>
</dbReference>
<dbReference type="Gene3D" id="3.10.110.10">
    <property type="entry name" value="Ubiquitin Conjugating Enzyme"/>
    <property type="match status" value="1"/>
</dbReference>